<feature type="compositionally biased region" description="Polar residues" evidence="1">
    <location>
        <begin position="94"/>
        <end position="103"/>
    </location>
</feature>
<proteinExistence type="predicted"/>
<feature type="compositionally biased region" description="Polar residues" evidence="1">
    <location>
        <begin position="1"/>
        <end position="10"/>
    </location>
</feature>
<protein>
    <submittedName>
        <fullName evidence="2">Uncharacterized protein</fullName>
    </submittedName>
</protein>
<dbReference type="AlphaFoldDB" id="A0AAW2YCP1"/>
<reference evidence="2" key="2">
    <citation type="journal article" date="2024" name="Plant">
        <title>Genomic evolution and insights into agronomic trait innovations of Sesamum species.</title>
        <authorList>
            <person name="Miao H."/>
            <person name="Wang L."/>
            <person name="Qu L."/>
            <person name="Liu H."/>
            <person name="Sun Y."/>
            <person name="Le M."/>
            <person name="Wang Q."/>
            <person name="Wei S."/>
            <person name="Zheng Y."/>
            <person name="Lin W."/>
            <person name="Duan Y."/>
            <person name="Cao H."/>
            <person name="Xiong S."/>
            <person name="Wang X."/>
            <person name="Wei L."/>
            <person name="Li C."/>
            <person name="Ma Q."/>
            <person name="Ju M."/>
            <person name="Zhao R."/>
            <person name="Li G."/>
            <person name="Mu C."/>
            <person name="Tian Q."/>
            <person name="Mei H."/>
            <person name="Zhang T."/>
            <person name="Gao T."/>
            <person name="Zhang H."/>
        </authorList>
    </citation>
    <scope>NUCLEOTIDE SEQUENCE</scope>
    <source>
        <strain evidence="2">KEN1</strain>
    </source>
</reference>
<accession>A0AAW2YCP1</accession>
<feature type="compositionally biased region" description="Basic and acidic residues" evidence="1">
    <location>
        <begin position="63"/>
        <end position="77"/>
    </location>
</feature>
<feature type="region of interest" description="Disordered" evidence="1">
    <location>
        <begin position="1"/>
        <end position="105"/>
    </location>
</feature>
<reference evidence="2" key="1">
    <citation type="submission" date="2020-06" db="EMBL/GenBank/DDBJ databases">
        <authorList>
            <person name="Li T."/>
            <person name="Hu X."/>
            <person name="Zhang T."/>
            <person name="Song X."/>
            <person name="Zhang H."/>
            <person name="Dai N."/>
            <person name="Sheng W."/>
            <person name="Hou X."/>
            <person name="Wei L."/>
        </authorList>
    </citation>
    <scope>NUCLEOTIDE SEQUENCE</scope>
    <source>
        <strain evidence="2">KEN1</strain>
        <tissue evidence="2">Leaf</tissue>
    </source>
</reference>
<gene>
    <name evidence="2" type="ORF">Slati_0231500</name>
</gene>
<sequence length="137" mass="14986">MVPSRQQQHLSLVRTGSAVFGDSGLKQNHNNKEPKEKSISKNRDSIASAHEEDSAEEVCCQTRELHPISKNHGKEVAGESQIDEELDRGKIGSRQVNDDNNIGESLGLVDGQVMESDGMMEPQAQIDPDINLVSVPL</sequence>
<evidence type="ECO:0000313" key="2">
    <source>
        <dbReference type="EMBL" id="KAL0463439.1"/>
    </source>
</evidence>
<dbReference type="EMBL" id="JACGWN010000001">
    <property type="protein sequence ID" value="KAL0463439.1"/>
    <property type="molecule type" value="Genomic_DNA"/>
</dbReference>
<name>A0AAW2YCP1_9LAMI</name>
<feature type="compositionally biased region" description="Basic and acidic residues" evidence="1">
    <location>
        <begin position="30"/>
        <end position="52"/>
    </location>
</feature>
<organism evidence="2">
    <name type="scientific">Sesamum latifolium</name>
    <dbReference type="NCBI Taxonomy" id="2727402"/>
    <lineage>
        <taxon>Eukaryota</taxon>
        <taxon>Viridiplantae</taxon>
        <taxon>Streptophyta</taxon>
        <taxon>Embryophyta</taxon>
        <taxon>Tracheophyta</taxon>
        <taxon>Spermatophyta</taxon>
        <taxon>Magnoliopsida</taxon>
        <taxon>eudicotyledons</taxon>
        <taxon>Gunneridae</taxon>
        <taxon>Pentapetalae</taxon>
        <taxon>asterids</taxon>
        <taxon>lamiids</taxon>
        <taxon>Lamiales</taxon>
        <taxon>Pedaliaceae</taxon>
        <taxon>Sesamum</taxon>
    </lineage>
</organism>
<comment type="caution">
    <text evidence="2">The sequence shown here is derived from an EMBL/GenBank/DDBJ whole genome shotgun (WGS) entry which is preliminary data.</text>
</comment>
<evidence type="ECO:0000256" key="1">
    <source>
        <dbReference type="SAM" id="MobiDB-lite"/>
    </source>
</evidence>